<feature type="compositionally biased region" description="Polar residues" evidence="1">
    <location>
        <begin position="1"/>
        <end position="18"/>
    </location>
</feature>
<keyword evidence="2" id="KW-1185">Reference proteome</keyword>
<accession>A0ABM1R097</accession>
<dbReference type="InterPro" id="IPR036955">
    <property type="entry name" value="AP2/ERF_dom_sf"/>
</dbReference>
<sequence>MVRYSDNSQTETQDSSLTKIYDPRHNHNHNQNSFYSDHHDFKTMAGFQTAFSTNSGSKVDDSASVGRTHLAGEYLGHVVESSSGPDLGFHDGSNNTNTTGGALSLAVNVNNSTNQHHNDNEITNHHYHGGGERNKNNNNENNEKPIVAVETLDCSNKKITDTFGQRTSIYRGVSRHRWTGRYEAHLWDNSCRREGQARTRDDERKICEAIAW</sequence>
<organism evidence="2 3">
    <name type="scientific">Camelina sativa</name>
    <name type="common">False flax</name>
    <name type="synonym">Myagrum sativum</name>
    <dbReference type="NCBI Taxonomy" id="90675"/>
    <lineage>
        <taxon>Eukaryota</taxon>
        <taxon>Viridiplantae</taxon>
        <taxon>Streptophyta</taxon>
        <taxon>Embryophyta</taxon>
        <taxon>Tracheophyta</taxon>
        <taxon>Spermatophyta</taxon>
        <taxon>Magnoliopsida</taxon>
        <taxon>eudicotyledons</taxon>
        <taxon>Gunneridae</taxon>
        <taxon>Pentapetalae</taxon>
        <taxon>rosids</taxon>
        <taxon>malvids</taxon>
        <taxon>Brassicales</taxon>
        <taxon>Brassicaceae</taxon>
        <taxon>Camelineae</taxon>
        <taxon>Camelina</taxon>
    </lineage>
</organism>
<reference evidence="3" key="2">
    <citation type="submission" date="2025-08" db="UniProtKB">
        <authorList>
            <consortium name="RefSeq"/>
        </authorList>
    </citation>
    <scope>IDENTIFICATION</scope>
    <source>
        <tissue evidence="3">Leaf</tissue>
    </source>
</reference>
<evidence type="ECO:0000313" key="2">
    <source>
        <dbReference type="Proteomes" id="UP000694864"/>
    </source>
</evidence>
<reference evidence="2" key="1">
    <citation type="journal article" date="2014" name="Nat. Commun.">
        <title>The emerging biofuel crop Camelina sativa retains a highly undifferentiated hexaploid genome structure.</title>
        <authorList>
            <person name="Kagale S."/>
            <person name="Koh C."/>
            <person name="Nixon J."/>
            <person name="Bollina V."/>
            <person name="Clarke W.E."/>
            <person name="Tuteja R."/>
            <person name="Spillane C."/>
            <person name="Robinson S.J."/>
            <person name="Links M.G."/>
            <person name="Clarke C."/>
            <person name="Higgins E.E."/>
            <person name="Huebert T."/>
            <person name="Sharpe A.G."/>
            <person name="Parkin I.A."/>
        </authorList>
    </citation>
    <scope>NUCLEOTIDE SEQUENCE [LARGE SCALE GENOMIC DNA]</scope>
    <source>
        <strain evidence="2">cv. DH55</strain>
    </source>
</reference>
<protein>
    <submittedName>
        <fullName evidence="3">AP2-like ethylene-responsive transcription factor AIL6</fullName>
    </submittedName>
</protein>
<feature type="region of interest" description="Disordered" evidence="1">
    <location>
        <begin position="1"/>
        <end position="37"/>
    </location>
</feature>
<evidence type="ECO:0000313" key="3">
    <source>
        <dbReference type="RefSeq" id="XP_019092435.1"/>
    </source>
</evidence>
<gene>
    <name evidence="3" type="primary">LOC104748704</name>
</gene>
<dbReference type="PANTHER" id="PTHR32467:SF101">
    <property type="entry name" value="AP2-LIKE ETHYLENE-RESPONSIVE TRANSCRIPTION FACTOR AIL6"/>
    <property type="match status" value="1"/>
</dbReference>
<dbReference type="Proteomes" id="UP000694864">
    <property type="component" value="Chromosome 15"/>
</dbReference>
<dbReference type="Gene3D" id="3.30.730.10">
    <property type="entry name" value="AP2/ERF domain"/>
    <property type="match status" value="1"/>
</dbReference>
<feature type="compositionally biased region" description="Basic and acidic residues" evidence="1">
    <location>
        <begin position="118"/>
        <end position="135"/>
    </location>
</feature>
<feature type="region of interest" description="Disordered" evidence="1">
    <location>
        <begin position="118"/>
        <end position="141"/>
    </location>
</feature>
<proteinExistence type="predicted"/>
<name>A0ABM1R097_CAMSA</name>
<dbReference type="RefSeq" id="XP_019092435.1">
    <property type="nucleotide sequence ID" value="XM_019236890.1"/>
</dbReference>
<evidence type="ECO:0000256" key="1">
    <source>
        <dbReference type="SAM" id="MobiDB-lite"/>
    </source>
</evidence>
<dbReference type="GeneID" id="104748704"/>
<dbReference type="PANTHER" id="PTHR32467">
    <property type="entry name" value="AP2-LIKE ETHYLENE-RESPONSIVE TRANSCRIPTION FACTOR"/>
    <property type="match status" value="1"/>
</dbReference>